<evidence type="ECO:0000313" key="2">
    <source>
        <dbReference type="EMBL" id="RXZ62238.1"/>
    </source>
</evidence>
<dbReference type="InterPro" id="IPR032427">
    <property type="entry name" value="P22_portal"/>
</dbReference>
<evidence type="ECO:0000313" key="3">
    <source>
        <dbReference type="Proteomes" id="UP000291269"/>
    </source>
</evidence>
<comment type="caution">
    <text evidence="2">The sequence shown here is derived from an EMBL/GenBank/DDBJ whole genome shotgun (WGS) entry which is preliminary data.</text>
</comment>
<organism evidence="2 3">
    <name type="scientific">Candidatus Borkfalkia ceftriaxoniphila</name>
    <dbReference type="NCBI Taxonomy" id="2508949"/>
    <lineage>
        <taxon>Bacteria</taxon>
        <taxon>Bacillati</taxon>
        <taxon>Bacillota</taxon>
        <taxon>Clostridia</taxon>
        <taxon>Christensenellales</taxon>
        <taxon>Christensenellaceae</taxon>
        <taxon>Candidatus Borkfalkia</taxon>
    </lineage>
</organism>
<dbReference type="OrthoDB" id="2541949at2"/>
<feature type="compositionally biased region" description="Basic and acidic residues" evidence="1">
    <location>
        <begin position="591"/>
        <end position="602"/>
    </location>
</feature>
<dbReference type="EMBL" id="SDOZ01000002">
    <property type="protein sequence ID" value="RXZ62238.1"/>
    <property type="molecule type" value="Genomic_DNA"/>
</dbReference>
<evidence type="ECO:0000256" key="1">
    <source>
        <dbReference type="SAM" id="MobiDB-lite"/>
    </source>
</evidence>
<dbReference type="Proteomes" id="UP000291269">
    <property type="component" value="Unassembled WGS sequence"/>
</dbReference>
<keyword evidence="3" id="KW-1185">Reference proteome</keyword>
<evidence type="ECO:0008006" key="4">
    <source>
        <dbReference type="Google" id="ProtNLM"/>
    </source>
</evidence>
<feature type="region of interest" description="Disordered" evidence="1">
    <location>
        <begin position="591"/>
        <end position="611"/>
    </location>
</feature>
<name>A0A4Q2KCC3_9FIRM</name>
<gene>
    <name evidence="2" type="ORF">ESZ91_07535</name>
</gene>
<dbReference type="AlphaFoldDB" id="A0A4Q2KCC3"/>
<protein>
    <recommendedName>
        <fullName evidence="4">Phage portal protein</fullName>
    </recommendedName>
</protein>
<proteinExistence type="predicted"/>
<reference evidence="2 3" key="1">
    <citation type="journal article" date="2019" name="Gut">
        <title>Antibiotics-induced monodominance of a novel gut bacterial order.</title>
        <authorList>
            <person name="Hildebrand F."/>
            <person name="Moitinho-Silva L."/>
            <person name="Blasche S."/>
            <person name="Jahn M.T."/>
            <person name="Gossmann T.I."/>
            <person name="Heuerta-Cepas J."/>
            <person name="Hercog R."/>
            <person name="Luetge M."/>
            <person name="Bahram M."/>
            <person name="Pryszlak A."/>
            <person name="Alves R.J."/>
            <person name="Waszak S.M."/>
            <person name="Zhu A."/>
            <person name="Ye L."/>
            <person name="Costea P.I."/>
            <person name="Aalvink S."/>
            <person name="Belzer C."/>
            <person name="Forslund S.K."/>
            <person name="Sunagawa S."/>
            <person name="Hentschel U."/>
            <person name="Merten C."/>
            <person name="Patil K.R."/>
            <person name="Benes V."/>
            <person name="Bork P."/>
        </authorList>
    </citation>
    <scope>NUCLEOTIDE SEQUENCE [LARGE SCALE GENOMIC DNA]</scope>
    <source>
        <strain evidence="2 3">HDS1380</strain>
    </source>
</reference>
<sequence length="611" mass="68703">MTDFDERFAERTVREVKEDFLRRQSERRFLEKSWELNMNFLAGNQYCALNAAGEIEEEEPRFYWQYRRVFNHIAPAIDTRCAKLSRVRPSLTVRAASDEEGDLRTAKLSTAIIRSVSRESALDDVMMRATMWSETCGSSFYKVLWDVRGGNFLGYSEGEPIFEGCVRIVAVPPFEIYPDSLCAESVEECGSILHAKAVSAEEIEARYGVKLKGRDISEFSLAPYSQYAHFAGGQTARTESVKRGAELVIERYEKPSEELPDGRLTIVAGDRLVYMGALPYLNGAGGARSYPFIRQCAIELSGCFFGGSIVDRMIPVQRAFNAVKNRKHEFLNRLTMGVLAVEDGSLDTDELLEEGLSPGKVLVYRQGAEPPKMLGADTLPAEFEKEEASLLNEFILVSGVSEISSTSLNRTNVTSATGLQLLIDQDDTRLAVTTESIRRAVKEIGKHILRLTRQFATSERVLRMTGEGKRVELYYFSGSDISSDDVIFEVENESAVSPAQRRSLIYELYNMGLLADENGKVSDEMRQKILDALGFGGLENARGLTSLHTNKAAEENRRLLKEEVAADSYDDDGAHIAEHTRFLLSDEFKSKDQKAKERFERHLRAHRDRSK</sequence>
<dbReference type="RefSeq" id="WP_129225750.1">
    <property type="nucleotide sequence ID" value="NZ_SDOZ01000002.1"/>
</dbReference>
<accession>A0A4Q2KCC3</accession>
<dbReference type="Pfam" id="PF16510">
    <property type="entry name" value="P22_portal"/>
    <property type="match status" value="1"/>
</dbReference>